<reference evidence="5" key="2">
    <citation type="submission" date="2015-03" db="UniProtKB">
        <authorList>
            <consortium name="EnsemblPlants"/>
        </authorList>
    </citation>
    <scope>IDENTIFICATION</scope>
</reference>
<sequence length="866" mass="95890">MQQAFLERATKRSETDSDPDAEMGAMRTMILKVVKDMSPSFCCNFIPWQELVEVENQERKTFAAVDEPHLQLPSVSNFSPPKSSMTNKKMQGERSTLAARAMSSLSWRTQSSSVSHSTSCNPTFLAVDRSAAAATATATAIDHAGAACQCQQAMSMPPLLNRLDTVDRCFAVAALSTSDLGGIKRKLGREMRFLELWWDEIREKFYGEFGQTIEHVWFPIGEIRRQYRTLAASQDTVEILHLMERMRDTTHSLLKHNTRPGTGSGGDDEMPRSFRGEMMMMSSASSPCGRILQASSVFSRTPSSTRTRAGPSSSWTRSEPTLDASRARSFGAVQHLVDELLLDAAAVPVATSSRQDQLRCLIAALSSVDREVAAITDRVNDTFRLSTAAAAAAAATPAARAASSCWGGALESSWETRRHLQLAMDSLDTRLKRCLLCFVVFPDDAAIKRRLLIHWWVGERLVDSVDQGKEVFDELVSSTGFVTPLRRPHCSKVHGCKIQPWVRVLLVACARRNAFLDLDANGMPRDDFARTRRACLREGRTVASGAGAGGFRRDVTTIYNVDRRYVDLDKSWFARKEELTTLQLGTWRDHGYDPRAHHVELINGELLRGIGACRNMRYLSFRGISRIEALPDSIGGLCSLIVLDLRSCHNLATLGEGIKSLVSLEYLDVSGCYLLGEMPRGSGSSQSCSSKYPCRLSELRALTRLRKLSIVIGRTARPEADEVTALASLPALRSLTMTWSGVSPAEQDGRDATDKVAFALPSELEKLDLRCFPLPDFPRWAEPHLLPRLEKLYVRGGMITGLGEGGGGSAVKVLRVRFLRHLDYSWEKLHDAYGKLEILEVCECSNVQAWPACRGGLGLWRKGEDC</sequence>
<dbReference type="InterPro" id="IPR032675">
    <property type="entry name" value="LRR_dom_sf"/>
</dbReference>
<dbReference type="Gene3D" id="1.10.10.10">
    <property type="entry name" value="Winged helix-like DNA-binding domain superfamily/Winged helix DNA-binding domain"/>
    <property type="match status" value="1"/>
</dbReference>
<dbReference type="SUPFAM" id="SSF52047">
    <property type="entry name" value="RNI-like"/>
    <property type="match status" value="1"/>
</dbReference>
<evidence type="ECO:0000313" key="6">
    <source>
        <dbReference type="Proteomes" id="UP000026960"/>
    </source>
</evidence>
<evidence type="ECO:0000259" key="4">
    <source>
        <dbReference type="Pfam" id="PF23598"/>
    </source>
</evidence>
<dbReference type="HOGENOM" id="CLU_010051_0_0_1"/>
<dbReference type="EnsemblPlants" id="OBART05G27390.1">
    <property type="protein sequence ID" value="OBART05G27390.1"/>
    <property type="gene ID" value="OBART05G27390"/>
</dbReference>
<dbReference type="Pfam" id="PF23598">
    <property type="entry name" value="LRR_14"/>
    <property type="match status" value="1"/>
</dbReference>
<evidence type="ECO:0000256" key="1">
    <source>
        <dbReference type="ARBA" id="ARBA00022737"/>
    </source>
</evidence>
<dbReference type="PANTHER" id="PTHR47186">
    <property type="entry name" value="LEUCINE-RICH REPEAT-CONTAINING PROTEIN 57"/>
    <property type="match status" value="1"/>
</dbReference>
<dbReference type="STRING" id="65489.A0A0D3GBC9"/>
<dbReference type="Gene3D" id="3.80.10.10">
    <property type="entry name" value="Ribonuclease Inhibitor"/>
    <property type="match status" value="2"/>
</dbReference>
<dbReference type="Gramene" id="OBART05G27390.1">
    <property type="protein sequence ID" value="OBART05G27390.1"/>
    <property type="gene ID" value="OBART05G27390"/>
</dbReference>
<evidence type="ECO:0000313" key="5">
    <source>
        <dbReference type="EnsemblPlants" id="OBART05G27390.1"/>
    </source>
</evidence>
<dbReference type="GO" id="GO:0006952">
    <property type="term" value="P:defense response"/>
    <property type="evidence" value="ECO:0007669"/>
    <property type="project" value="UniProtKB-KW"/>
</dbReference>
<keyword evidence="2" id="KW-0611">Plant defense</keyword>
<proteinExistence type="predicted"/>
<dbReference type="PaxDb" id="65489-OBART05G27390.1"/>
<feature type="region of interest" description="Disordered" evidence="3">
    <location>
        <begin position="297"/>
        <end position="321"/>
    </location>
</feature>
<dbReference type="eggNOG" id="ENOG502SMBI">
    <property type="taxonomic scope" value="Eukaryota"/>
</dbReference>
<dbReference type="InterPro" id="IPR055414">
    <property type="entry name" value="LRR_R13L4/SHOC2-like"/>
</dbReference>
<evidence type="ECO:0000256" key="3">
    <source>
        <dbReference type="SAM" id="MobiDB-lite"/>
    </source>
</evidence>
<dbReference type="Proteomes" id="UP000026960">
    <property type="component" value="Chromosome 5"/>
</dbReference>
<dbReference type="InterPro" id="IPR036388">
    <property type="entry name" value="WH-like_DNA-bd_sf"/>
</dbReference>
<dbReference type="AlphaFoldDB" id="A0A0D3GBC9"/>
<evidence type="ECO:0000256" key="2">
    <source>
        <dbReference type="ARBA" id="ARBA00022821"/>
    </source>
</evidence>
<keyword evidence="1" id="KW-0677">Repeat</keyword>
<accession>A0A0D3GBC9</accession>
<feature type="compositionally biased region" description="Polar residues" evidence="3">
    <location>
        <begin position="297"/>
        <end position="319"/>
    </location>
</feature>
<feature type="region of interest" description="Disordered" evidence="3">
    <location>
        <begin position="1"/>
        <end position="22"/>
    </location>
</feature>
<feature type="domain" description="Disease resistance R13L4/SHOC-2-like LRR" evidence="4">
    <location>
        <begin position="606"/>
        <end position="794"/>
    </location>
</feature>
<organism evidence="5">
    <name type="scientific">Oryza barthii</name>
    <dbReference type="NCBI Taxonomy" id="65489"/>
    <lineage>
        <taxon>Eukaryota</taxon>
        <taxon>Viridiplantae</taxon>
        <taxon>Streptophyta</taxon>
        <taxon>Embryophyta</taxon>
        <taxon>Tracheophyta</taxon>
        <taxon>Spermatophyta</taxon>
        <taxon>Magnoliopsida</taxon>
        <taxon>Liliopsida</taxon>
        <taxon>Poales</taxon>
        <taxon>Poaceae</taxon>
        <taxon>BOP clade</taxon>
        <taxon>Oryzoideae</taxon>
        <taxon>Oryzeae</taxon>
        <taxon>Oryzinae</taxon>
        <taxon>Oryza</taxon>
    </lineage>
</organism>
<dbReference type="PANTHER" id="PTHR47186:SF54">
    <property type="entry name" value="DISEASE RESISTANCE RPP13-LIKE PROTEIN 4"/>
    <property type="match status" value="1"/>
</dbReference>
<reference evidence="5" key="1">
    <citation type="journal article" date="2009" name="Rice">
        <title>De Novo Next Generation Sequencing of Plant Genomes.</title>
        <authorList>
            <person name="Rounsley S."/>
            <person name="Marri P.R."/>
            <person name="Yu Y."/>
            <person name="He R."/>
            <person name="Sisneros N."/>
            <person name="Goicoechea J.L."/>
            <person name="Lee S.J."/>
            <person name="Angelova A."/>
            <person name="Kudrna D."/>
            <person name="Luo M."/>
            <person name="Affourtit J."/>
            <person name="Desany B."/>
            <person name="Knight J."/>
            <person name="Niazi F."/>
            <person name="Egholm M."/>
            <person name="Wing R.A."/>
        </authorList>
    </citation>
    <scope>NUCLEOTIDE SEQUENCE [LARGE SCALE GENOMIC DNA]</scope>
    <source>
        <strain evidence="5">cv. IRGC 105608</strain>
    </source>
</reference>
<protein>
    <recommendedName>
        <fullName evidence="4">Disease resistance R13L4/SHOC-2-like LRR domain-containing protein</fullName>
    </recommendedName>
</protein>
<keyword evidence="6" id="KW-1185">Reference proteome</keyword>
<name>A0A0D3GBC9_9ORYZ</name>